<comment type="caution">
    <text evidence="1">The sequence shown here is derived from an EMBL/GenBank/DDBJ whole genome shotgun (WGS) entry which is preliminary data.</text>
</comment>
<organism evidence="1 2">
    <name type="scientific">Riccia sorocarpa</name>
    <dbReference type="NCBI Taxonomy" id="122646"/>
    <lineage>
        <taxon>Eukaryota</taxon>
        <taxon>Viridiplantae</taxon>
        <taxon>Streptophyta</taxon>
        <taxon>Embryophyta</taxon>
        <taxon>Marchantiophyta</taxon>
        <taxon>Marchantiopsida</taxon>
        <taxon>Marchantiidae</taxon>
        <taxon>Marchantiales</taxon>
        <taxon>Ricciaceae</taxon>
        <taxon>Riccia</taxon>
    </lineage>
</organism>
<accession>A0ABD3H2T1</accession>
<reference evidence="1 2" key="1">
    <citation type="submission" date="2024-09" db="EMBL/GenBank/DDBJ databases">
        <title>Chromosome-scale assembly of Riccia sorocarpa.</title>
        <authorList>
            <person name="Paukszto L."/>
        </authorList>
    </citation>
    <scope>NUCLEOTIDE SEQUENCE [LARGE SCALE GENOMIC DNA]</scope>
    <source>
        <strain evidence="1">LP-2024</strain>
        <tissue evidence="1">Aerial parts of the thallus</tissue>
    </source>
</reference>
<dbReference type="Proteomes" id="UP001633002">
    <property type="component" value="Unassembled WGS sequence"/>
</dbReference>
<evidence type="ECO:0000313" key="1">
    <source>
        <dbReference type="EMBL" id="KAL3684742.1"/>
    </source>
</evidence>
<gene>
    <name evidence="1" type="ORF">R1sor_002764</name>
</gene>
<keyword evidence="2" id="KW-1185">Reference proteome</keyword>
<protein>
    <submittedName>
        <fullName evidence="1">Uncharacterized protein</fullName>
    </submittedName>
</protein>
<dbReference type="AlphaFoldDB" id="A0ABD3H2T1"/>
<dbReference type="EMBL" id="JBJQOH010000006">
    <property type="protein sequence ID" value="KAL3684742.1"/>
    <property type="molecule type" value="Genomic_DNA"/>
</dbReference>
<sequence length="179" mass="20392">MPRCPRTLSFRLGGSDFTGLLRSALHRQRWLFYPSVGSVATHSPRAGLEEYRYVLESRFYRRKEDRQDAEKSQNLSGVAGRRRDVARCRWQARGTNGGIYGGDPRESFPIFVQATEEFVKELESPLCEDDLEALLGCAANSFAEIVPSRKHFAVYRAVTFFLGFKEHTQLPEGLEEAIK</sequence>
<evidence type="ECO:0000313" key="2">
    <source>
        <dbReference type="Proteomes" id="UP001633002"/>
    </source>
</evidence>
<name>A0ABD3H2T1_9MARC</name>
<proteinExistence type="predicted"/>